<name>A0A6C0HCI9_9ZZZZ</name>
<sequence length="47" mass="5230">MDKKNVQNRKPKILFGKNACITLGVVGSSLCEKKGKFIRIIIKAVEI</sequence>
<proteinExistence type="predicted"/>
<dbReference type="EMBL" id="MN739930">
    <property type="protein sequence ID" value="QHT78219.1"/>
    <property type="molecule type" value="Genomic_DNA"/>
</dbReference>
<reference evidence="1" key="1">
    <citation type="journal article" date="2020" name="Nature">
        <title>Giant virus diversity and host interactions through global metagenomics.</title>
        <authorList>
            <person name="Schulz F."/>
            <person name="Roux S."/>
            <person name="Paez-Espino D."/>
            <person name="Jungbluth S."/>
            <person name="Walsh D.A."/>
            <person name="Denef V.J."/>
            <person name="McMahon K.D."/>
            <person name="Konstantinidis K.T."/>
            <person name="Eloe-Fadrosh E.A."/>
            <person name="Kyrpides N.C."/>
            <person name="Woyke T."/>
        </authorList>
    </citation>
    <scope>NUCLEOTIDE SEQUENCE</scope>
    <source>
        <strain evidence="1">GVMAG-M-3300023179-91</strain>
    </source>
</reference>
<evidence type="ECO:0000313" key="1">
    <source>
        <dbReference type="EMBL" id="QHT78219.1"/>
    </source>
</evidence>
<accession>A0A6C0HCI9</accession>
<dbReference type="AlphaFoldDB" id="A0A6C0HCI9"/>
<protein>
    <submittedName>
        <fullName evidence="1">Uncharacterized protein</fullName>
    </submittedName>
</protein>
<organism evidence="1">
    <name type="scientific">viral metagenome</name>
    <dbReference type="NCBI Taxonomy" id="1070528"/>
    <lineage>
        <taxon>unclassified sequences</taxon>
        <taxon>metagenomes</taxon>
        <taxon>organismal metagenomes</taxon>
    </lineage>
</organism>